<evidence type="ECO:0000256" key="6">
    <source>
        <dbReference type="ARBA" id="ARBA00022833"/>
    </source>
</evidence>
<evidence type="ECO:0000313" key="9">
    <source>
        <dbReference type="Proteomes" id="UP000178170"/>
    </source>
</evidence>
<gene>
    <name evidence="7" type="primary">ybeY</name>
    <name evidence="8" type="ORF">A2843_00585</name>
</gene>
<dbReference type="Pfam" id="PF02130">
    <property type="entry name" value="YbeY"/>
    <property type="match status" value="1"/>
</dbReference>
<keyword evidence="3 7" id="KW-0479">Metal-binding</keyword>
<comment type="similarity">
    <text evidence="1 7">Belongs to the endoribonuclease YbeY family.</text>
</comment>
<dbReference type="GO" id="GO:0004222">
    <property type="term" value="F:metalloendopeptidase activity"/>
    <property type="evidence" value="ECO:0007669"/>
    <property type="project" value="InterPro"/>
</dbReference>
<keyword evidence="2 7" id="KW-0540">Nuclease</keyword>
<protein>
    <recommendedName>
        <fullName evidence="7">Endoribonuclease YbeY</fullName>
        <ecNumber evidence="7">3.1.-.-</ecNumber>
    </recommendedName>
</protein>
<name>A0A1G2QYS2_9BACT</name>
<dbReference type="PANTHER" id="PTHR46986:SF1">
    <property type="entry name" value="ENDORIBONUCLEASE YBEY, CHLOROPLASTIC"/>
    <property type="match status" value="1"/>
</dbReference>
<keyword evidence="7" id="KW-0698">rRNA processing</keyword>
<dbReference type="EC" id="3.1.-.-" evidence="7"/>
<accession>A0A1G2QYS2</accession>
<keyword evidence="7" id="KW-0690">Ribosome biogenesis</keyword>
<comment type="caution">
    <text evidence="8">The sequence shown here is derived from an EMBL/GenBank/DDBJ whole genome shotgun (WGS) entry which is preliminary data.</text>
</comment>
<feature type="binding site" evidence="7">
    <location>
        <position position="119"/>
    </location>
    <ligand>
        <name>Zn(2+)</name>
        <dbReference type="ChEBI" id="CHEBI:29105"/>
        <note>catalytic</note>
    </ligand>
</feature>
<proteinExistence type="inferred from homology"/>
<dbReference type="HAMAP" id="MF_00009">
    <property type="entry name" value="Endoribonucl_YbeY"/>
    <property type="match status" value="1"/>
</dbReference>
<evidence type="ECO:0000256" key="3">
    <source>
        <dbReference type="ARBA" id="ARBA00022723"/>
    </source>
</evidence>
<dbReference type="InterPro" id="IPR020549">
    <property type="entry name" value="YbeY_CS"/>
</dbReference>
<sequence>MIEVNNLTRRFIDKAFLRKVALAVLKKEGKEAAEVSVALVGAKKAAALNKKYRKKDTAANVLSFPFGEESILSEVEGSEIKGYLGEIVLCPQQVQKEAGKYGMIFKEALAWMLIHGLLHLLGYDHEQAQDAKQMEQKERFYLERFSDSYIRINS</sequence>
<dbReference type="InterPro" id="IPR023091">
    <property type="entry name" value="MetalPrtase_cat_dom_sf_prd"/>
</dbReference>
<dbReference type="Proteomes" id="UP000178170">
    <property type="component" value="Unassembled WGS sequence"/>
</dbReference>
<dbReference type="NCBIfam" id="TIGR00043">
    <property type="entry name" value="rRNA maturation RNase YbeY"/>
    <property type="match status" value="1"/>
</dbReference>
<organism evidence="8 9">
    <name type="scientific">Candidatus Wildermuthbacteria bacterium RIFCSPHIGHO2_01_FULL_48_27b</name>
    <dbReference type="NCBI Taxonomy" id="1802447"/>
    <lineage>
        <taxon>Bacteria</taxon>
        <taxon>Candidatus Wildermuthiibacteriota</taxon>
    </lineage>
</organism>
<dbReference type="GO" id="GO:0008270">
    <property type="term" value="F:zinc ion binding"/>
    <property type="evidence" value="ECO:0007669"/>
    <property type="project" value="UniProtKB-UniRule"/>
</dbReference>
<comment type="function">
    <text evidence="7">Single strand-specific metallo-endoribonuclease involved in late-stage 70S ribosome quality control and in maturation of the 3' terminus of the 16S rRNA.</text>
</comment>
<dbReference type="InterPro" id="IPR002036">
    <property type="entry name" value="YbeY"/>
</dbReference>
<keyword evidence="7" id="KW-0963">Cytoplasm</keyword>
<feature type="binding site" evidence="7">
    <location>
        <position position="125"/>
    </location>
    <ligand>
        <name>Zn(2+)</name>
        <dbReference type="ChEBI" id="CHEBI:29105"/>
        <note>catalytic</note>
    </ligand>
</feature>
<dbReference type="GO" id="GO:0005737">
    <property type="term" value="C:cytoplasm"/>
    <property type="evidence" value="ECO:0007669"/>
    <property type="project" value="UniProtKB-SubCell"/>
</dbReference>
<evidence type="ECO:0000256" key="7">
    <source>
        <dbReference type="HAMAP-Rule" id="MF_00009"/>
    </source>
</evidence>
<evidence type="ECO:0000256" key="5">
    <source>
        <dbReference type="ARBA" id="ARBA00022801"/>
    </source>
</evidence>
<dbReference type="SUPFAM" id="SSF55486">
    <property type="entry name" value="Metalloproteases ('zincins'), catalytic domain"/>
    <property type="match status" value="1"/>
</dbReference>
<evidence type="ECO:0000313" key="8">
    <source>
        <dbReference type="EMBL" id="OHA64981.1"/>
    </source>
</evidence>
<dbReference type="GO" id="GO:0004521">
    <property type="term" value="F:RNA endonuclease activity"/>
    <property type="evidence" value="ECO:0007669"/>
    <property type="project" value="UniProtKB-UniRule"/>
</dbReference>
<dbReference type="EMBL" id="MHTS01000004">
    <property type="protein sequence ID" value="OHA64981.1"/>
    <property type="molecule type" value="Genomic_DNA"/>
</dbReference>
<keyword evidence="5 7" id="KW-0378">Hydrolase</keyword>
<reference evidence="8 9" key="1">
    <citation type="journal article" date="2016" name="Nat. Commun.">
        <title>Thousands of microbial genomes shed light on interconnected biogeochemical processes in an aquifer system.</title>
        <authorList>
            <person name="Anantharaman K."/>
            <person name="Brown C.T."/>
            <person name="Hug L.A."/>
            <person name="Sharon I."/>
            <person name="Castelle C.J."/>
            <person name="Probst A.J."/>
            <person name="Thomas B.C."/>
            <person name="Singh A."/>
            <person name="Wilkins M.J."/>
            <person name="Karaoz U."/>
            <person name="Brodie E.L."/>
            <person name="Williams K.H."/>
            <person name="Hubbard S.S."/>
            <person name="Banfield J.F."/>
        </authorList>
    </citation>
    <scope>NUCLEOTIDE SEQUENCE [LARGE SCALE GENOMIC DNA]</scope>
</reference>
<comment type="cofactor">
    <cofactor evidence="7">
        <name>Zn(2+)</name>
        <dbReference type="ChEBI" id="CHEBI:29105"/>
    </cofactor>
    <text evidence="7">Binds 1 zinc ion.</text>
</comment>
<comment type="subcellular location">
    <subcellularLocation>
        <location evidence="7">Cytoplasm</location>
    </subcellularLocation>
</comment>
<dbReference type="PROSITE" id="PS01306">
    <property type="entry name" value="UPF0054"/>
    <property type="match status" value="1"/>
</dbReference>
<dbReference type="GO" id="GO:0006364">
    <property type="term" value="P:rRNA processing"/>
    <property type="evidence" value="ECO:0007669"/>
    <property type="project" value="UniProtKB-UniRule"/>
</dbReference>
<evidence type="ECO:0000256" key="1">
    <source>
        <dbReference type="ARBA" id="ARBA00010875"/>
    </source>
</evidence>
<dbReference type="PANTHER" id="PTHR46986">
    <property type="entry name" value="ENDORIBONUCLEASE YBEY, CHLOROPLASTIC"/>
    <property type="match status" value="1"/>
</dbReference>
<keyword evidence="6 7" id="KW-0862">Zinc</keyword>
<evidence type="ECO:0000256" key="4">
    <source>
        <dbReference type="ARBA" id="ARBA00022759"/>
    </source>
</evidence>
<feature type="binding site" evidence="7">
    <location>
        <position position="115"/>
    </location>
    <ligand>
        <name>Zn(2+)</name>
        <dbReference type="ChEBI" id="CHEBI:29105"/>
        <note>catalytic</note>
    </ligand>
</feature>
<dbReference type="Gene3D" id="3.40.390.30">
    <property type="entry name" value="Metalloproteases ('zincins'), catalytic domain"/>
    <property type="match status" value="1"/>
</dbReference>
<dbReference type="AlphaFoldDB" id="A0A1G2QYS2"/>
<keyword evidence="4 7" id="KW-0255">Endonuclease</keyword>
<evidence type="ECO:0000256" key="2">
    <source>
        <dbReference type="ARBA" id="ARBA00022722"/>
    </source>
</evidence>